<evidence type="ECO:0000313" key="4">
    <source>
        <dbReference type="EMBL" id="CAG4999906.1"/>
    </source>
</evidence>
<dbReference type="GO" id="GO:0036297">
    <property type="term" value="P:interstrand cross-link repair"/>
    <property type="evidence" value="ECO:0007669"/>
    <property type="project" value="TreeGrafter"/>
</dbReference>
<reference evidence="4" key="1">
    <citation type="submission" date="2021-04" db="EMBL/GenBank/DDBJ databases">
        <authorList>
            <person name="Tunstrom K."/>
        </authorList>
    </citation>
    <scope>NUCLEOTIDE SEQUENCE</scope>
</reference>
<protein>
    <submittedName>
        <fullName evidence="4">(apollo) hypothetical protein</fullName>
    </submittedName>
</protein>
<keyword evidence="1" id="KW-0540">Nuclease</keyword>
<dbReference type="GO" id="GO:0006303">
    <property type="term" value="P:double-strand break repair via nonhomologous end joining"/>
    <property type="evidence" value="ECO:0007669"/>
    <property type="project" value="TreeGrafter"/>
</dbReference>
<comment type="caution">
    <text evidence="4">The sequence shown here is derived from an EMBL/GenBank/DDBJ whole genome shotgun (WGS) entry which is preliminary data.</text>
</comment>
<evidence type="ECO:0000313" key="5">
    <source>
        <dbReference type="Proteomes" id="UP000691718"/>
    </source>
</evidence>
<organism evidence="4 5">
    <name type="scientific">Parnassius apollo</name>
    <name type="common">Apollo butterfly</name>
    <name type="synonym">Papilio apollo</name>
    <dbReference type="NCBI Taxonomy" id="110799"/>
    <lineage>
        <taxon>Eukaryota</taxon>
        <taxon>Metazoa</taxon>
        <taxon>Ecdysozoa</taxon>
        <taxon>Arthropoda</taxon>
        <taxon>Hexapoda</taxon>
        <taxon>Insecta</taxon>
        <taxon>Pterygota</taxon>
        <taxon>Neoptera</taxon>
        <taxon>Endopterygota</taxon>
        <taxon>Lepidoptera</taxon>
        <taxon>Glossata</taxon>
        <taxon>Ditrysia</taxon>
        <taxon>Papilionoidea</taxon>
        <taxon>Papilionidae</taxon>
        <taxon>Parnassiinae</taxon>
        <taxon>Parnassini</taxon>
        <taxon>Parnassius</taxon>
        <taxon>Parnassius</taxon>
    </lineage>
</organism>
<dbReference type="GO" id="GO:0003684">
    <property type="term" value="F:damaged DNA binding"/>
    <property type="evidence" value="ECO:0007669"/>
    <property type="project" value="TreeGrafter"/>
</dbReference>
<evidence type="ECO:0000256" key="1">
    <source>
        <dbReference type="ARBA" id="ARBA00022722"/>
    </source>
</evidence>
<dbReference type="EMBL" id="CAJQZP010000945">
    <property type="protein sequence ID" value="CAG4999906.1"/>
    <property type="molecule type" value="Genomic_DNA"/>
</dbReference>
<sequence>MSYYKKCPSSFHGKIEEIPGISVDNFTGENAKSRAYFISHFHADHIQGIDDTRLLEHLKKTNVFIYTSKTTLTIMRHRVTNNELLQYVQELSEGSNPITLPTVPEDHLEEMSLDVILIPTEHCLGSCMFLFKTTNKTILYTGDFRISINDIEK</sequence>
<keyword evidence="2" id="KW-0378">Hydrolase</keyword>
<dbReference type="GO" id="GO:0000723">
    <property type="term" value="P:telomere maintenance"/>
    <property type="evidence" value="ECO:0007669"/>
    <property type="project" value="TreeGrafter"/>
</dbReference>
<keyword evidence="5" id="KW-1185">Reference proteome</keyword>
<dbReference type="GO" id="GO:0035312">
    <property type="term" value="F:5'-3' DNA exonuclease activity"/>
    <property type="evidence" value="ECO:0007669"/>
    <property type="project" value="TreeGrafter"/>
</dbReference>
<dbReference type="OrthoDB" id="262529at2759"/>
<gene>
    <name evidence="4" type="ORF">PAPOLLO_LOCUS13606</name>
</gene>
<dbReference type="AlphaFoldDB" id="A0A8S3X3E9"/>
<dbReference type="PANTHER" id="PTHR23240:SF8">
    <property type="entry name" value="PROTEIN ARTEMIS"/>
    <property type="match status" value="1"/>
</dbReference>
<name>A0A8S3X3E9_PARAO</name>
<keyword evidence="3" id="KW-0269">Exonuclease</keyword>
<evidence type="ECO:0000256" key="2">
    <source>
        <dbReference type="ARBA" id="ARBA00022801"/>
    </source>
</evidence>
<dbReference type="Pfam" id="PF23023">
    <property type="entry name" value="Anti-Pycsar_Apyc1"/>
    <property type="match status" value="1"/>
</dbReference>
<accession>A0A8S3X3E9</accession>
<evidence type="ECO:0000256" key="3">
    <source>
        <dbReference type="ARBA" id="ARBA00022839"/>
    </source>
</evidence>
<dbReference type="PANTHER" id="PTHR23240">
    <property type="entry name" value="DNA CROSS-LINK REPAIR PROTEIN PSO2/SNM1-RELATED"/>
    <property type="match status" value="1"/>
</dbReference>
<dbReference type="Proteomes" id="UP000691718">
    <property type="component" value="Unassembled WGS sequence"/>
</dbReference>
<proteinExistence type="predicted"/>